<dbReference type="Pfam" id="PF00753">
    <property type="entry name" value="Lactamase_B"/>
    <property type="match status" value="2"/>
</dbReference>
<dbReference type="InterPro" id="IPR001279">
    <property type="entry name" value="Metallo-B-lactamas"/>
</dbReference>
<dbReference type="Pfam" id="PF16123">
    <property type="entry name" value="HAGH_C"/>
    <property type="match status" value="1"/>
</dbReference>
<evidence type="ECO:0000256" key="3">
    <source>
        <dbReference type="ARBA" id="ARBA00006759"/>
    </source>
</evidence>
<sequence>MALKVQRYFLPESFQNYNHLVWSAEHKTAAVIDPFDWAAAEHEAQQLGVHLQEIWLTHGHGDHIRGVPANFSGRIIGHVDLASQLNITQPVDQATSFEFAGERIEVLLTPGHIPDHICFFLPNVPALIAGDTLFNAGVGNTRSGDTPTLYRSIQRLKKLPAETQVYNGHDYFLTNLKFTESVVGSTEITRHWISQCEKATPDTRPITTIGDELQYNLFLNTEREEIIKSLDKQGFKTDSSESTFAALRNLRDQW</sequence>
<dbReference type="CDD" id="cd07723">
    <property type="entry name" value="hydroxyacylglutathione_hydrolase_MBL-fold"/>
    <property type="match status" value="1"/>
</dbReference>
<dbReference type="SUPFAM" id="SSF56281">
    <property type="entry name" value="Metallo-hydrolase/oxidoreductase"/>
    <property type="match status" value="1"/>
</dbReference>
<dbReference type="SMART" id="SM00849">
    <property type="entry name" value="Lactamase_B"/>
    <property type="match status" value="1"/>
</dbReference>
<organism evidence="10 11">
    <name type="scientific">Saccharospirillum mangrovi</name>
    <dbReference type="NCBI Taxonomy" id="2161747"/>
    <lineage>
        <taxon>Bacteria</taxon>
        <taxon>Pseudomonadati</taxon>
        <taxon>Pseudomonadota</taxon>
        <taxon>Gammaproteobacteria</taxon>
        <taxon>Oceanospirillales</taxon>
        <taxon>Saccharospirillaceae</taxon>
        <taxon>Saccharospirillum</taxon>
    </lineage>
</organism>
<keyword evidence="6 10" id="KW-0378">Hydrolase</keyword>
<evidence type="ECO:0000256" key="5">
    <source>
        <dbReference type="ARBA" id="ARBA00022723"/>
    </source>
</evidence>
<dbReference type="InterPro" id="IPR035680">
    <property type="entry name" value="Clx_II_MBL"/>
</dbReference>
<dbReference type="EMBL" id="JBHRYR010000003">
    <property type="protein sequence ID" value="MFC3853099.1"/>
    <property type="molecule type" value="Genomic_DNA"/>
</dbReference>
<accession>A0ABV7ZYJ4</accession>
<evidence type="ECO:0000259" key="9">
    <source>
        <dbReference type="SMART" id="SM00849"/>
    </source>
</evidence>
<comment type="caution">
    <text evidence="10">The sequence shown here is derived from an EMBL/GenBank/DDBJ whole genome shotgun (WGS) entry which is preliminary data.</text>
</comment>
<dbReference type="InterPro" id="IPR050110">
    <property type="entry name" value="Glyoxalase_II_hydrolase"/>
</dbReference>
<dbReference type="InterPro" id="IPR036866">
    <property type="entry name" value="RibonucZ/Hydroxyglut_hydro"/>
</dbReference>
<gene>
    <name evidence="10" type="ORF">ACFOOG_09680</name>
</gene>
<dbReference type="PANTHER" id="PTHR43705:SF1">
    <property type="entry name" value="HYDROXYACYLGLUTATHIONE HYDROLASE GLOB"/>
    <property type="match status" value="1"/>
</dbReference>
<evidence type="ECO:0000256" key="2">
    <source>
        <dbReference type="ARBA" id="ARBA00004963"/>
    </source>
</evidence>
<dbReference type="Gene3D" id="3.60.15.10">
    <property type="entry name" value="Ribonuclease Z/Hydroxyacylglutathione hydrolase-like"/>
    <property type="match status" value="1"/>
</dbReference>
<protein>
    <recommendedName>
        <fullName evidence="4">hydroxyacylglutathione hydrolase</fullName>
        <ecNumber evidence="4">3.1.2.6</ecNumber>
    </recommendedName>
    <alternativeName>
        <fullName evidence="8">Glyoxalase II</fullName>
    </alternativeName>
</protein>
<proteinExistence type="inferred from homology"/>
<evidence type="ECO:0000256" key="7">
    <source>
        <dbReference type="ARBA" id="ARBA00022833"/>
    </source>
</evidence>
<comment type="cofactor">
    <cofactor evidence="1">
        <name>Zn(2+)</name>
        <dbReference type="ChEBI" id="CHEBI:29105"/>
    </cofactor>
</comment>
<evidence type="ECO:0000256" key="4">
    <source>
        <dbReference type="ARBA" id="ARBA00011917"/>
    </source>
</evidence>
<feature type="domain" description="Metallo-beta-lactamase" evidence="9">
    <location>
        <begin position="15"/>
        <end position="169"/>
    </location>
</feature>
<dbReference type="GO" id="GO:0016787">
    <property type="term" value="F:hydrolase activity"/>
    <property type="evidence" value="ECO:0007669"/>
    <property type="project" value="UniProtKB-KW"/>
</dbReference>
<evidence type="ECO:0000313" key="11">
    <source>
        <dbReference type="Proteomes" id="UP001595617"/>
    </source>
</evidence>
<keyword evidence="11" id="KW-1185">Reference proteome</keyword>
<evidence type="ECO:0000256" key="8">
    <source>
        <dbReference type="ARBA" id="ARBA00031044"/>
    </source>
</evidence>
<evidence type="ECO:0000256" key="6">
    <source>
        <dbReference type="ARBA" id="ARBA00022801"/>
    </source>
</evidence>
<dbReference type="Proteomes" id="UP001595617">
    <property type="component" value="Unassembled WGS sequence"/>
</dbReference>
<evidence type="ECO:0000256" key="1">
    <source>
        <dbReference type="ARBA" id="ARBA00001947"/>
    </source>
</evidence>
<name>A0ABV7ZYJ4_9GAMM</name>
<dbReference type="PANTHER" id="PTHR43705">
    <property type="entry name" value="HYDROXYACYLGLUTATHIONE HYDROLASE"/>
    <property type="match status" value="1"/>
</dbReference>
<comment type="pathway">
    <text evidence="2">Secondary metabolite metabolism; methylglyoxal degradation; (R)-lactate from methylglyoxal: step 2/2.</text>
</comment>
<comment type="similarity">
    <text evidence="3">Belongs to the metallo-beta-lactamase superfamily. Glyoxalase II family.</text>
</comment>
<reference evidence="11" key="1">
    <citation type="journal article" date="2019" name="Int. J. Syst. Evol. Microbiol.">
        <title>The Global Catalogue of Microorganisms (GCM) 10K type strain sequencing project: providing services to taxonomists for standard genome sequencing and annotation.</title>
        <authorList>
            <consortium name="The Broad Institute Genomics Platform"/>
            <consortium name="The Broad Institute Genome Sequencing Center for Infectious Disease"/>
            <person name="Wu L."/>
            <person name="Ma J."/>
        </authorList>
    </citation>
    <scope>NUCLEOTIDE SEQUENCE [LARGE SCALE GENOMIC DNA]</scope>
    <source>
        <strain evidence="11">IBRC 10765</strain>
    </source>
</reference>
<evidence type="ECO:0000313" key="10">
    <source>
        <dbReference type="EMBL" id="MFC3853099.1"/>
    </source>
</evidence>
<dbReference type="EC" id="3.1.2.6" evidence="4"/>
<dbReference type="InterPro" id="IPR032282">
    <property type="entry name" value="HAGH_C"/>
</dbReference>
<keyword evidence="5" id="KW-0479">Metal-binding</keyword>
<keyword evidence="7" id="KW-0862">Zinc</keyword>
<dbReference type="RefSeq" id="WP_380695930.1">
    <property type="nucleotide sequence ID" value="NZ_JBHRYR010000003.1"/>
</dbReference>